<dbReference type="Gene3D" id="1.10.110.10">
    <property type="entry name" value="Plant lipid-transfer and hydrophobic proteins"/>
    <property type="match status" value="1"/>
</dbReference>
<dbReference type="PRINTS" id="PR00382">
    <property type="entry name" value="LIPIDTRNSFER"/>
</dbReference>
<feature type="chain" id="PRO_5039159631" description="Non-specific lipid-transfer protein" evidence="5">
    <location>
        <begin position="40"/>
        <end position="136"/>
    </location>
</feature>
<dbReference type="Proteomes" id="UP001058974">
    <property type="component" value="Chromosome 3"/>
</dbReference>
<evidence type="ECO:0000256" key="2">
    <source>
        <dbReference type="ARBA" id="ARBA00022729"/>
    </source>
</evidence>
<dbReference type="EMBL" id="JAMSHJ010000003">
    <property type="protein sequence ID" value="KAI5429104.1"/>
    <property type="molecule type" value="Genomic_DNA"/>
</dbReference>
<evidence type="ECO:0000256" key="4">
    <source>
        <dbReference type="RuleBase" id="RU000628"/>
    </source>
</evidence>
<gene>
    <name evidence="7" type="ORF">KIW84_033918</name>
</gene>
<dbReference type="CDD" id="cd01960">
    <property type="entry name" value="nsLTP1"/>
    <property type="match status" value="1"/>
</dbReference>
<dbReference type="SMART" id="SM00499">
    <property type="entry name" value="AAI"/>
    <property type="match status" value="1"/>
</dbReference>
<organism evidence="7 8">
    <name type="scientific">Pisum sativum</name>
    <name type="common">Garden pea</name>
    <name type="synonym">Lathyrus oleraceus</name>
    <dbReference type="NCBI Taxonomy" id="3888"/>
    <lineage>
        <taxon>Eukaryota</taxon>
        <taxon>Viridiplantae</taxon>
        <taxon>Streptophyta</taxon>
        <taxon>Embryophyta</taxon>
        <taxon>Tracheophyta</taxon>
        <taxon>Spermatophyta</taxon>
        <taxon>Magnoliopsida</taxon>
        <taxon>eudicotyledons</taxon>
        <taxon>Gunneridae</taxon>
        <taxon>Pentapetalae</taxon>
        <taxon>rosids</taxon>
        <taxon>fabids</taxon>
        <taxon>Fabales</taxon>
        <taxon>Fabaceae</taxon>
        <taxon>Papilionoideae</taxon>
        <taxon>50 kb inversion clade</taxon>
        <taxon>NPAAA clade</taxon>
        <taxon>Hologalegina</taxon>
        <taxon>IRL clade</taxon>
        <taxon>Fabeae</taxon>
        <taxon>Lathyrus</taxon>
    </lineage>
</organism>
<sequence length="136" mass="14473">HSIHHFYTHSLKHMASSMLIKVTCLAMICLVFGIPLANAGQSCGQIKGSLVPCLRYLRHPGPTVPELCCNGVRTVNDQAKSLPERKDACECIKSTLIAIPGLDPDAVQGLPNKCGVNLPFPIGANMDCSKLGGVAH</sequence>
<dbReference type="Pfam" id="PF00234">
    <property type="entry name" value="Tryp_alpha_amyl"/>
    <property type="match status" value="1"/>
</dbReference>
<dbReference type="SUPFAM" id="SSF47699">
    <property type="entry name" value="Bifunctional inhibitor/lipid-transfer protein/seed storage 2S albumin"/>
    <property type="match status" value="1"/>
</dbReference>
<evidence type="ECO:0000256" key="1">
    <source>
        <dbReference type="ARBA" id="ARBA00009748"/>
    </source>
</evidence>
<evidence type="ECO:0000313" key="7">
    <source>
        <dbReference type="EMBL" id="KAI5429104.1"/>
    </source>
</evidence>
<accession>A0A9D4XXX7</accession>
<keyword evidence="3" id="KW-1015">Disulfide bond</keyword>
<name>A0A9D4XXX7_PEA</name>
<comment type="caution">
    <text evidence="7">The sequence shown here is derived from an EMBL/GenBank/DDBJ whole genome shotgun (WGS) entry which is preliminary data.</text>
</comment>
<dbReference type="PANTHER" id="PTHR33076">
    <property type="entry name" value="NON-SPECIFIC LIPID-TRANSFER PROTEIN 2-RELATED"/>
    <property type="match status" value="1"/>
</dbReference>
<dbReference type="InterPro" id="IPR016140">
    <property type="entry name" value="Bifunc_inhib/LTP/seed_store"/>
</dbReference>
<reference evidence="7 8" key="1">
    <citation type="journal article" date="2022" name="Nat. Genet.">
        <title>Improved pea reference genome and pan-genome highlight genomic features and evolutionary characteristics.</title>
        <authorList>
            <person name="Yang T."/>
            <person name="Liu R."/>
            <person name="Luo Y."/>
            <person name="Hu S."/>
            <person name="Wang D."/>
            <person name="Wang C."/>
            <person name="Pandey M.K."/>
            <person name="Ge S."/>
            <person name="Xu Q."/>
            <person name="Li N."/>
            <person name="Li G."/>
            <person name="Huang Y."/>
            <person name="Saxena R.K."/>
            <person name="Ji Y."/>
            <person name="Li M."/>
            <person name="Yan X."/>
            <person name="He Y."/>
            <person name="Liu Y."/>
            <person name="Wang X."/>
            <person name="Xiang C."/>
            <person name="Varshney R.K."/>
            <person name="Ding H."/>
            <person name="Gao S."/>
            <person name="Zong X."/>
        </authorList>
    </citation>
    <scope>NUCLEOTIDE SEQUENCE [LARGE SCALE GENOMIC DNA]</scope>
    <source>
        <strain evidence="7 8">cv. Zhongwan 6</strain>
    </source>
</reference>
<feature type="non-terminal residue" evidence="7">
    <location>
        <position position="1"/>
    </location>
</feature>
<dbReference type="GO" id="GO:0006869">
    <property type="term" value="P:lipid transport"/>
    <property type="evidence" value="ECO:0007669"/>
    <property type="project" value="InterPro"/>
</dbReference>
<feature type="domain" description="Bifunctional inhibitor/plant lipid transfer protein/seed storage helical" evidence="6">
    <location>
        <begin position="43"/>
        <end position="128"/>
    </location>
</feature>
<dbReference type="GO" id="GO:0008289">
    <property type="term" value="F:lipid binding"/>
    <property type="evidence" value="ECO:0007669"/>
    <property type="project" value="UniProtKB-KW"/>
</dbReference>
<dbReference type="Gramene" id="Psat03G0391800-T1">
    <property type="protein sequence ID" value="KAI5429104.1"/>
    <property type="gene ID" value="KIW84_033918"/>
</dbReference>
<keyword evidence="4" id="KW-0813">Transport</keyword>
<protein>
    <recommendedName>
        <fullName evidence="4">Non-specific lipid-transfer protein</fullName>
    </recommendedName>
</protein>
<keyword evidence="8" id="KW-1185">Reference proteome</keyword>
<keyword evidence="2 5" id="KW-0732">Signal</keyword>
<comment type="similarity">
    <text evidence="1 4">Belongs to the plant LTP family.</text>
</comment>
<evidence type="ECO:0000259" key="6">
    <source>
        <dbReference type="SMART" id="SM00499"/>
    </source>
</evidence>
<keyword evidence="4" id="KW-0446">Lipid-binding</keyword>
<proteinExistence type="inferred from homology"/>
<dbReference type="InterPro" id="IPR036312">
    <property type="entry name" value="Bifun_inhib/LTP/seed_sf"/>
</dbReference>
<evidence type="ECO:0000313" key="8">
    <source>
        <dbReference type="Proteomes" id="UP001058974"/>
    </source>
</evidence>
<evidence type="ECO:0000256" key="5">
    <source>
        <dbReference type="SAM" id="SignalP"/>
    </source>
</evidence>
<comment type="function">
    <text evidence="4">Plant non-specific lipid-transfer proteins transfer phospholipids as well as galactolipids across membranes. May play a role in wax or cutin deposition in the cell walls of expanding epidermal cells and certain secretory tissues.</text>
</comment>
<dbReference type="AlphaFoldDB" id="A0A9D4XXX7"/>
<feature type="signal peptide" evidence="5">
    <location>
        <begin position="1"/>
        <end position="39"/>
    </location>
</feature>
<evidence type="ECO:0000256" key="3">
    <source>
        <dbReference type="ARBA" id="ARBA00023157"/>
    </source>
</evidence>
<dbReference type="InterPro" id="IPR000528">
    <property type="entry name" value="Plant_nsLTP"/>
</dbReference>